<name>A0A086P4E4_SPHHM</name>
<evidence type="ECO:0000259" key="7">
    <source>
        <dbReference type="PROSITE" id="PS50110"/>
    </source>
</evidence>
<dbReference type="STRING" id="76947.GCA_002080435_03768"/>
<dbReference type="Pfam" id="PF00512">
    <property type="entry name" value="HisKA"/>
    <property type="match status" value="1"/>
</dbReference>
<feature type="domain" description="Histidine kinase" evidence="6">
    <location>
        <begin position="333"/>
        <end position="558"/>
    </location>
</feature>
<proteinExistence type="predicted"/>
<protein>
    <recommendedName>
        <fullName evidence="2">histidine kinase</fullName>
        <ecNumber evidence="2">2.7.13.3</ecNumber>
    </recommendedName>
</protein>
<comment type="catalytic activity">
    <reaction evidence="1">
        <text>ATP + protein L-histidine = ADP + protein N-phospho-L-histidine.</text>
        <dbReference type="EC" id="2.7.13.3"/>
    </reaction>
</comment>
<feature type="domain" description="Response regulatory" evidence="7">
    <location>
        <begin position="578"/>
        <end position="693"/>
    </location>
</feature>
<dbReference type="CDD" id="cd00082">
    <property type="entry name" value="HisKA"/>
    <property type="match status" value="1"/>
</dbReference>
<dbReference type="PANTHER" id="PTHR43065:SF42">
    <property type="entry name" value="TWO-COMPONENT SENSOR PPRA"/>
    <property type="match status" value="1"/>
</dbReference>
<dbReference type="InterPro" id="IPR003661">
    <property type="entry name" value="HisK_dim/P_dom"/>
</dbReference>
<sequence>MHKAATPGLRVLVSAPYGSDAESAALLLRGEGHRVLVCPTLIEVAEAIDEQAGVVLVTEEALLADLGPLHRALDAQPAWSDVPFILLAGRQAGRMGSSEAVRRRLPDNALSVILLERPVSGESLVSAVASAMRARQKQLQIRDQLGALHAERTRINALLEHLPIGVAFVAGDGSTLLSNPAYRRFLPGGEIPARLPDAEERWEGYDEDGRRITRDRFVAVRALKGERVTGMEFLHHPPQGEPVWTRVSGVPLVDGDGAVTGAISVIVDIDEQKRGQQALTQAAQRLEQEVDARTQELREALARLKAEGEERARAEEALRQAQKMEAVGQLTGGIAHDFNNMLTGIIGALDIMKRRIASGRLEDLDRFMDAATSSAQRAAALTARLLAFSRRQSLDSKPTDICNLLHSLEDLLRRTMSEAIAVEIVSDKPLPPALVDANQLESAIINLAINARDAMPDGGRLTLSCREQVLDAAFCMQNPGVAPGRYVVVAVSDTGVGMDAATLDKVFDPFFTTKPIGQGTGLGLSMVYGFAKQSNGLVRIHSTAGAGTSVKLFLPVAQSEPEVELAESAPIHHGDGQSVMLVEDDESVRLLVRDVLEELGYETTEAADGQQAVRILESGQRFDLMISDVGLPGMNGRQLAEIAREYLPDLPVLFVTGYAESAAVRGGFLSHNMQMITKPFQIEKLAARIREMLES</sequence>
<dbReference type="Gene3D" id="3.30.565.10">
    <property type="entry name" value="Histidine kinase-like ATPase, C-terminal domain"/>
    <property type="match status" value="1"/>
</dbReference>
<dbReference type="PROSITE" id="PS50110">
    <property type="entry name" value="RESPONSE_REGULATORY"/>
    <property type="match status" value="1"/>
</dbReference>
<reference evidence="9" key="1">
    <citation type="submission" date="2014-08" db="EMBL/GenBank/DDBJ databases">
        <title>Draft genome sequences of Sphingobium herbicidovorans.</title>
        <authorList>
            <person name="Gan H.M."/>
            <person name="Gan H.Y."/>
            <person name="Savka M.A."/>
        </authorList>
    </citation>
    <scope>NUCLEOTIDE SEQUENCE [LARGE SCALE GENOMIC DNA]</scope>
    <source>
        <strain evidence="9">NBRC 16415</strain>
    </source>
</reference>
<keyword evidence="3 4" id="KW-0597">Phosphoprotein</keyword>
<feature type="coiled-coil region" evidence="5">
    <location>
        <begin position="269"/>
        <end position="324"/>
    </location>
</feature>
<evidence type="ECO:0000313" key="9">
    <source>
        <dbReference type="EMBL" id="KFG88262.1"/>
    </source>
</evidence>
<comment type="caution">
    <text evidence="9">The sequence shown here is derived from an EMBL/GenBank/DDBJ whole genome shotgun (WGS) entry which is preliminary data.</text>
</comment>
<keyword evidence="5" id="KW-0175">Coiled coil</keyword>
<dbReference type="SMART" id="SM00387">
    <property type="entry name" value="HATPase_c"/>
    <property type="match status" value="1"/>
</dbReference>
<dbReference type="GO" id="GO:0000155">
    <property type="term" value="F:phosphorelay sensor kinase activity"/>
    <property type="evidence" value="ECO:0007669"/>
    <property type="project" value="InterPro"/>
</dbReference>
<dbReference type="EMBL" id="JFZA02000062">
    <property type="protein sequence ID" value="KFG88262.1"/>
    <property type="molecule type" value="Genomic_DNA"/>
</dbReference>
<evidence type="ECO:0000256" key="3">
    <source>
        <dbReference type="ARBA" id="ARBA00022553"/>
    </source>
</evidence>
<dbReference type="InterPro" id="IPR004358">
    <property type="entry name" value="Sig_transdc_His_kin-like_C"/>
</dbReference>
<dbReference type="PROSITE" id="PS50109">
    <property type="entry name" value="HIS_KIN"/>
    <property type="match status" value="1"/>
</dbReference>
<dbReference type="SUPFAM" id="SSF55785">
    <property type="entry name" value="PYP-like sensor domain (PAS domain)"/>
    <property type="match status" value="1"/>
</dbReference>
<dbReference type="Gene3D" id="3.30.450.20">
    <property type="entry name" value="PAS domain"/>
    <property type="match status" value="1"/>
</dbReference>
<dbReference type="InterPro" id="IPR036097">
    <property type="entry name" value="HisK_dim/P_sf"/>
</dbReference>
<dbReference type="EC" id="2.7.13.3" evidence="2"/>
<dbReference type="eggNOG" id="COG0784">
    <property type="taxonomic scope" value="Bacteria"/>
</dbReference>
<dbReference type="SMART" id="SM00448">
    <property type="entry name" value="REC"/>
    <property type="match status" value="1"/>
</dbReference>
<dbReference type="InterPro" id="IPR036890">
    <property type="entry name" value="HATPase_C_sf"/>
</dbReference>
<dbReference type="SUPFAM" id="SSF55874">
    <property type="entry name" value="ATPase domain of HSP90 chaperone/DNA topoisomerase II/histidine kinase"/>
    <property type="match status" value="1"/>
</dbReference>
<dbReference type="PATRIC" id="fig|1219045.3.peg.3902"/>
<evidence type="ECO:0000256" key="1">
    <source>
        <dbReference type="ARBA" id="ARBA00000085"/>
    </source>
</evidence>
<keyword evidence="9" id="KW-0418">Kinase</keyword>
<dbReference type="InterPro" id="IPR003594">
    <property type="entry name" value="HATPase_dom"/>
</dbReference>
<dbReference type="InterPro" id="IPR013656">
    <property type="entry name" value="PAS_4"/>
</dbReference>
<evidence type="ECO:0000259" key="6">
    <source>
        <dbReference type="PROSITE" id="PS50109"/>
    </source>
</evidence>
<evidence type="ECO:0000256" key="5">
    <source>
        <dbReference type="SAM" id="Coils"/>
    </source>
</evidence>
<dbReference type="InterPro" id="IPR011006">
    <property type="entry name" value="CheY-like_superfamily"/>
</dbReference>
<dbReference type="PRINTS" id="PR00344">
    <property type="entry name" value="BCTRLSENSOR"/>
</dbReference>
<gene>
    <name evidence="9" type="ORF">BV98_003845</name>
</gene>
<dbReference type="InterPro" id="IPR000014">
    <property type="entry name" value="PAS"/>
</dbReference>
<dbReference type="Gene3D" id="3.40.50.2300">
    <property type="match status" value="1"/>
</dbReference>
<dbReference type="InterPro" id="IPR035965">
    <property type="entry name" value="PAS-like_dom_sf"/>
</dbReference>
<dbReference type="NCBIfam" id="TIGR00229">
    <property type="entry name" value="sensory_box"/>
    <property type="match status" value="1"/>
</dbReference>
<dbReference type="SUPFAM" id="SSF52172">
    <property type="entry name" value="CheY-like"/>
    <property type="match status" value="1"/>
</dbReference>
<dbReference type="SUPFAM" id="SSF47384">
    <property type="entry name" value="Homodimeric domain of signal transducing histidine kinase"/>
    <property type="match status" value="1"/>
</dbReference>
<accession>A0A086P4E4</accession>
<dbReference type="RefSeq" id="WP_037469296.1">
    <property type="nucleotide sequence ID" value="NZ_BCZD01000016.1"/>
</dbReference>
<dbReference type="PROSITE" id="PS50113">
    <property type="entry name" value="PAC"/>
    <property type="match status" value="1"/>
</dbReference>
<evidence type="ECO:0000256" key="2">
    <source>
        <dbReference type="ARBA" id="ARBA00012438"/>
    </source>
</evidence>
<dbReference type="Proteomes" id="UP000024284">
    <property type="component" value="Unassembled WGS sequence"/>
</dbReference>
<feature type="domain" description="PAC" evidence="8">
    <location>
        <begin position="227"/>
        <end position="281"/>
    </location>
</feature>
<dbReference type="PANTHER" id="PTHR43065">
    <property type="entry name" value="SENSOR HISTIDINE KINASE"/>
    <property type="match status" value="1"/>
</dbReference>
<dbReference type="InterPro" id="IPR005467">
    <property type="entry name" value="His_kinase_dom"/>
</dbReference>
<dbReference type="SMART" id="SM00388">
    <property type="entry name" value="HisKA"/>
    <property type="match status" value="1"/>
</dbReference>
<evidence type="ECO:0000256" key="4">
    <source>
        <dbReference type="PROSITE-ProRule" id="PRU00169"/>
    </source>
</evidence>
<dbReference type="AlphaFoldDB" id="A0A086P4E4"/>
<keyword evidence="9" id="KW-0808">Transferase</keyword>
<dbReference type="OrthoDB" id="9796100at2"/>
<keyword evidence="10" id="KW-1185">Reference proteome</keyword>
<dbReference type="Gene3D" id="1.10.287.130">
    <property type="match status" value="1"/>
</dbReference>
<dbReference type="eggNOG" id="COG4191">
    <property type="taxonomic scope" value="Bacteria"/>
</dbReference>
<evidence type="ECO:0000259" key="8">
    <source>
        <dbReference type="PROSITE" id="PS50113"/>
    </source>
</evidence>
<feature type="modified residue" description="4-aspartylphosphate" evidence="4">
    <location>
        <position position="628"/>
    </location>
</feature>
<dbReference type="Pfam" id="PF08448">
    <property type="entry name" value="PAS_4"/>
    <property type="match status" value="1"/>
</dbReference>
<dbReference type="InterPro" id="IPR001789">
    <property type="entry name" value="Sig_transdc_resp-reg_receiver"/>
</dbReference>
<organism evidence="9 10">
    <name type="scientific">Sphingobium herbicidovorans (strain ATCC 700291 / DSM 11019 / CCUG 56400 / KCTC 2939 / LMG 18315 / NBRC 16415 / MH)</name>
    <name type="common">Sphingomonas herbicidovorans</name>
    <dbReference type="NCBI Taxonomy" id="1219045"/>
    <lineage>
        <taxon>Bacteria</taxon>
        <taxon>Pseudomonadati</taxon>
        <taxon>Pseudomonadota</taxon>
        <taxon>Alphaproteobacteria</taxon>
        <taxon>Sphingomonadales</taxon>
        <taxon>Sphingomonadaceae</taxon>
        <taxon>Sphingobium</taxon>
    </lineage>
</organism>
<dbReference type="InterPro" id="IPR000700">
    <property type="entry name" value="PAS-assoc_C"/>
</dbReference>
<dbReference type="Pfam" id="PF02518">
    <property type="entry name" value="HATPase_c"/>
    <property type="match status" value="1"/>
</dbReference>
<dbReference type="Pfam" id="PF00072">
    <property type="entry name" value="Response_reg"/>
    <property type="match status" value="1"/>
</dbReference>
<evidence type="ECO:0000313" key="10">
    <source>
        <dbReference type="Proteomes" id="UP000024284"/>
    </source>
</evidence>